<organism evidence="1 2">
    <name type="scientific">Sphingobium soli</name>
    <dbReference type="NCBI Taxonomy" id="1591116"/>
    <lineage>
        <taxon>Bacteria</taxon>
        <taxon>Pseudomonadati</taxon>
        <taxon>Pseudomonadota</taxon>
        <taxon>Alphaproteobacteria</taxon>
        <taxon>Sphingomonadales</taxon>
        <taxon>Sphingomonadaceae</taxon>
        <taxon>Sphingobium</taxon>
    </lineage>
</organism>
<evidence type="ECO:0000313" key="1">
    <source>
        <dbReference type="EMBL" id="MCC4232661.1"/>
    </source>
</evidence>
<evidence type="ECO:0008006" key="3">
    <source>
        <dbReference type="Google" id="ProtNLM"/>
    </source>
</evidence>
<sequence length="237" mass="25330">MTIISDDAFVRLCQARYGLKQDGIAGAVTIGRLGLKAPRRLPVDDDTFVRLFQGKHGLKIDGWSGRDTIAMLDSLKPPVIDPSDAAGIPDSYWPMLSRIESSDKPYAQAPTSSASGLYQFIKSTWIGEGGKWGPTLRPAFGGLKPTPEEQLARARSFTAKNAAYLRSRGVPINRATLYAAHFLGAVTAGSILAADKAQRADLIAGKAATAANPSILEDKTVGDFIDWLRGKTGDAAK</sequence>
<reference evidence="1 2" key="1">
    <citation type="submission" date="2021-10" db="EMBL/GenBank/DDBJ databases">
        <title>The diversity and Nitrogen Metabolism of Culturable Nitrate-Utilizing Bacteria Within the Oxygen Minimum Zone of the Changjiang (Yangtze River)Estuary.</title>
        <authorList>
            <person name="Zhang D."/>
            <person name="Zheng J."/>
            <person name="Liu S."/>
            <person name="He W."/>
        </authorList>
    </citation>
    <scope>NUCLEOTIDE SEQUENCE [LARGE SCALE GENOMIC DNA]</scope>
    <source>
        <strain evidence="1 2">FXH275-2</strain>
    </source>
</reference>
<protein>
    <recommendedName>
        <fullName evidence="3">Peptidoglycan-binding protein</fullName>
    </recommendedName>
</protein>
<dbReference type="Gene3D" id="1.10.530.10">
    <property type="match status" value="1"/>
</dbReference>
<name>A0ABS8H512_9SPHN</name>
<dbReference type="RefSeq" id="WP_228226861.1">
    <property type="nucleotide sequence ID" value="NZ_JAJGNP010000005.1"/>
</dbReference>
<dbReference type="Proteomes" id="UP001198830">
    <property type="component" value="Unassembled WGS sequence"/>
</dbReference>
<comment type="caution">
    <text evidence="1">The sequence shown here is derived from an EMBL/GenBank/DDBJ whole genome shotgun (WGS) entry which is preliminary data.</text>
</comment>
<keyword evidence="2" id="KW-1185">Reference proteome</keyword>
<accession>A0ABS8H512</accession>
<evidence type="ECO:0000313" key="2">
    <source>
        <dbReference type="Proteomes" id="UP001198830"/>
    </source>
</evidence>
<dbReference type="EMBL" id="JAJGNP010000005">
    <property type="protein sequence ID" value="MCC4232661.1"/>
    <property type="molecule type" value="Genomic_DNA"/>
</dbReference>
<gene>
    <name evidence="1" type="ORF">LL253_08150</name>
</gene>
<proteinExistence type="predicted"/>